<evidence type="ECO:0000256" key="4">
    <source>
        <dbReference type="ARBA" id="ARBA00022475"/>
    </source>
</evidence>
<dbReference type="PANTHER" id="PTHR30294:SF38">
    <property type="entry name" value="TRANSPORT PERMEASE PROTEIN"/>
    <property type="match status" value="1"/>
</dbReference>
<feature type="transmembrane region" description="Helical" evidence="8">
    <location>
        <begin position="334"/>
        <end position="355"/>
    </location>
</feature>
<feature type="transmembrane region" description="Helical" evidence="8">
    <location>
        <begin position="302"/>
        <end position="327"/>
    </location>
</feature>
<comment type="caution">
    <text evidence="10">The sequence shown here is derived from an EMBL/GenBank/DDBJ whole genome shotgun (WGS) entry which is preliminary data.</text>
</comment>
<evidence type="ECO:0000259" key="9">
    <source>
        <dbReference type="PROSITE" id="PS51012"/>
    </source>
</evidence>
<proteinExistence type="inferred from homology"/>
<reference evidence="10 11" key="1">
    <citation type="submission" date="2019-03" db="EMBL/GenBank/DDBJ databases">
        <title>Genomic Encyclopedia of Type Strains, Phase IV (KMG-IV): sequencing the most valuable type-strain genomes for metagenomic binning, comparative biology and taxonomic classification.</title>
        <authorList>
            <person name="Goeker M."/>
        </authorList>
    </citation>
    <scope>NUCLEOTIDE SEQUENCE [LARGE SCALE GENOMIC DNA]</scope>
    <source>
        <strain evidence="10 11">DSM 100059</strain>
    </source>
</reference>
<evidence type="ECO:0000256" key="3">
    <source>
        <dbReference type="ARBA" id="ARBA00022448"/>
    </source>
</evidence>
<feature type="transmembrane region" description="Helical" evidence="8">
    <location>
        <begin position="20"/>
        <end position="39"/>
    </location>
</feature>
<dbReference type="OrthoDB" id="266913at2"/>
<evidence type="ECO:0000256" key="5">
    <source>
        <dbReference type="ARBA" id="ARBA00022692"/>
    </source>
</evidence>
<dbReference type="AlphaFoldDB" id="A0A4R8DSU8"/>
<evidence type="ECO:0000256" key="2">
    <source>
        <dbReference type="ARBA" id="ARBA00007783"/>
    </source>
</evidence>
<dbReference type="Pfam" id="PF12698">
    <property type="entry name" value="ABC2_membrane_3"/>
    <property type="match status" value="1"/>
</dbReference>
<keyword evidence="4" id="KW-1003">Cell membrane</keyword>
<dbReference type="EMBL" id="SODV01000001">
    <property type="protein sequence ID" value="TDX01354.1"/>
    <property type="molecule type" value="Genomic_DNA"/>
</dbReference>
<dbReference type="PROSITE" id="PS51012">
    <property type="entry name" value="ABC_TM2"/>
    <property type="match status" value="1"/>
</dbReference>
<keyword evidence="5 8" id="KW-0812">Transmembrane</keyword>
<feature type="transmembrane region" description="Helical" evidence="8">
    <location>
        <begin position="389"/>
        <end position="411"/>
    </location>
</feature>
<keyword evidence="11" id="KW-1185">Reference proteome</keyword>
<name>A0A4R8DSU8_9BACT</name>
<dbReference type="InterPro" id="IPR013525">
    <property type="entry name" value="ABC2_TM"/>
</dbReference>
<protein>
    <submittedName>
        <fullName evidence="10">ABC-2 type transport system permease protein</fullName>
    </submittedName>
</protein>
<feature type="domain" description="ABC transmembrane type-2" evidence="9">
    <location>
        <begin position="161"/>
        <end position="414"/>
    </location>
</feature>
<evidence type="ECO:0000256" key="7">
    <source>
        <dbReference type="ARBA" id="ARBA00023136"/>
    </source>
</evidence>
<comment type="subcellular location">
    <subcellularLocation>
        <location evidence="1">Cell membrane</location>
        <topology evidence="1">Multi-pass membrane protein</topology>
    </subcellularLocation>
</comment>
<evidence type="ECO:0000256" key="1">
    <source>
        <dbReference type="ARBA" id="ARBA00004651"/>
    </source>
</evidence>
<gene>
    <name evidence="10" type="ORF">EDB95_2388</name>
</gene>
<evidence type="ECO:0000313" key="10">
    <source>
        <dbReference type="EMBL" id="TDX01354.1"/>
    </source>
</evidence>
<evidence type="ECO:0000256" key="8">
    <source>
        <dbReference type="SAM" id="Phobius"/>
    </source>
</evidence>
<comment type="similarity">
    <text evidence="2">Belongs to the ABC-2 integral membrane protein family.</text>
</comment>
<evidence type="ECO:0000313" key="11">
    <source>
        <dbReference type="Proteomes" id="UP000294498"/>
    </source>
</evidence>
<keyword evidence="6 8" id="KW-1133">Transmembrane helix</keyword>
<dbReference type="GO" id="GO:0005886">
    <property type="term" value="C:plasma membrane"/>
    <property type="evidence" value="ECO:0007669"/>
    <property type="project" value="UniProtKB-SubCell"/>
</dbReference>
<evidence type="ECO:0000256" key="6">
    <source>
        <dbReference type="ARBA" id="ARBA00022989"/>
    </source>
</evidence>
<dbReference type="PANTHER" id="PTHR30294">
    <property type="entry name" value="MEMBRANE COMPONENT OF ABC TRANSPORTER YHHJ-RELATED"/>
    <property type="match status" value="1"/>
</dbReference>
<organism evidence="10 11">
    <name type="scientific">Dinghuibacter silviterrae</name>
    <dbReference type="NCBI Taxonomy" id="1539049"/>
    <lineage>
        <taxon>Bacteria</taxon>
        <taxon>Pseudomonadati</taxon>
        <taxon>Bacteroidota</taxon>
        <taxon>Chitinophagia</taxon>
        <taxon>Chitinophagales</taxon>
        <taxon>Chitinophagaceae</taxon>
        <taxon>Dinghuibacter</taxon>
    </lineage>
</organism>
<dbReference type="Proteomes" id="UP000294498">
    <property type="component" value="Unassembled WGS sequence"/>
</dbReference>
<dbReference type="InterPro" id="IPR047817">
    <property type="entry name" value="ABC2_TM_bact-type"/>
</dbReference>
<sequence>MYRLWATIQKDARIMLRDRIGILLMFGMPLVLVLIVTAIQNAAFEATGSGKMPLLVCNRDTGAVSRAFLSALTSSGMFEPKFVAGDVAGHVHAKEATVGIEIPARFSDALQATAHALAGKALHSFGLEGDTASAKGAPPVSIFVSPVLQGAIRRSVSSGISGALQSLESRLVLREVFQSINNKPMPDSLERALLNGSVGLQEVVVSGVRGPLNAAQHNVPAWTLFAMFFIVMSLGGSMVREKESGSFIRLKTLPTSYAVALLSKQLTYLGVTLVQAALIFAMGRWVFPLFSLPALHLPQDVGALFVVTLLCGWCAVSYAICVGVFAATPEQSNGFGAVSVIILAVIGGLMVPSFILPDALKAFMNVSPLHWCLEAYYSLFLDGGKLRDVWVNIIPLTAVTLVLQAITWWGLRRKNLI</sequence>
<accession>A0A4R8DSU8</accession>
<keyword evidence="3" id="KW-0813">Transport</keyword>
<feature type="transmembrane region" description="Helical" evidence="8">
    <location>
        <begin position="266"/>
        <end position="287"/>
    </location>
</feature>
<dbReference type="GO" id="GO:0140359">
    <property type="term" value="F:ABC-type transporter activity"/>
    <property type="evidence" value="ECO:0007669"/>
    <property type="project" value="InterPro"/>
</dbReference>
<dbReference type="RefSeq" id="WP_133993814.1">
    <property type="nucleotide sequence ID" value="NZ_SODV01000001.1"/>
</dbReference>
<dbReference type="InterPro" id="IPR051449">
    <property type="entry name" value="ABC-2_transporter_component"/>
</dbReference>
<keyword evidence="7 8" id="KW-0472">Membrane</keyword>
<feature type="transmembrane region" description="Helical" evidence="8">
    <location>
        <begin position="219"/>
        <end position="239"/>
    </location>
</feature>